<feature type="compositionally biased region" description="Polar residues" evidence="1">
    <location>
        <begin position="388"/>
        <end position="398"/>
    </location>
</feature>
<feature type="compositionally biased region" description="Polar residues" evidence="1">
    <location>
        <begin position="428"/>
        <end position="470"/>
    </location>
</feature>
<keyword evidence="2" id="KW-0812">Transmembrane</keyword>
<dbReference type="Pfam" id="PF20684">
    <property type="entry name" value="Fung_rhodopsin"/>
    <property type="match status" value="1"/>
</dbReference>
<sequence length="761" mass="81730">MTHNGTIHRYMEVTPTNHQPWLYVATLLSMMYAFSVLGIRIFVKFGQYALDDLVLVGGYIFGIAQWALTLSALELGLGKALWLVPDASGIHAAKVIFSGRVTLHLLLAMVKISCLCLVRNVFTVDNRKAWMICNILICICAACCVAACFVATVGCHPSTTLLAVHNATCTHMQERATALCVMEFSTQLFCGLIPTYLFLDIQMSTARRIVVCSAFIFPIFNGVLFVAHLHFYARFINSGPDHSNIGLVDPLIIQQALVSYALVSATVPCLKGFAARFATGGIHDVILHDQTPRDSPPSSRAGKVSNRSSAERGLCGGVEMMVLSNTVEEPPTQLPGALEHKISSSKLRDPAEPLGSTQLLPHSVHNTRRSSPAFSISSTTALALKFTSPRSNTQSAKTTLEAIPVHESPSTPKASTPSKGKAKASTIPDWTTLNNYDSPNRYSTTPTPIHNDLSTSNRKPSQTPYSINTTPPLAHPSSPRQPPPNPSIKSTIHPNSSYIPHLPCPSPPTSTASNSSFPPAPPPTWIVPRHPSATHADQFTAHRSLSLRPDLDTALGLGGYATAEATPVDERRGSQISWPSPVSMKSPGGSPGLDDGRAGGEGHGRREIAEGVGVVARHGERREMGEVSANDVCGYDHGSIGDPPNETWRGKDRGEGGQRETVVSRKAEELIGREQELLDDAGASTAHAGLAVGAADARTGDRIEAEDTQDRPSSSRSENARNAEKKEERPKVKRGRNGSIFVTKEVKLESCDVAAPDTIGN</sequence>
<feature type="region of interest" description="Disordered" evidence="1">
    <location>
        <begin position="689"/>
        <end position="740"/>
    </location>
</feature>
<feature type="compositionally biased region" description="Basic and acidic residues" evidence="1">
    <location>
        <begin position="718"/>
        <end position="730"/>
    </location>
</feature>
<feature type="compositionally biased region" description="Basic and acidic residues" evidence="1">
    <location>
        <begin position="648"/>
        <end position="666"/>
    </location>
</feature>
<dbReference type="Proteomes" id="UP000243723">
    <property type="component" value="Unassembled WGS sequence"/>
</dbReference>
<name>A0A2P8A462_9PEZI</name>
<organism evidence="4 5">
    <name type="scientific">Elsinoe australis</name>
    <dbReference type="NCBI Taxonomy" id="40998"/>
    <lineage>
        <taxon>Eukaryota</taxon>
        <taxon>Fungi</taxon>
        <taxon>Dikarya</taxon>
        <taxon>Ascomycota</taxon>
        <taxon>Pezizomycotina</taxon>
        <taxon>Dothideomycetes</taxon>
        <taxon>Dothideomycetidae</taxon>
        <taxon>Myriangiales</taxon>
        <taxon>Elsinoaceae</taxon>
        <taxon>Elsinoe</taxon>
    </lineage>
</organism>
<feature type="transmembrane region" description="Helical" evidence="2">
    <location>
        <begin position="176"/>
        <end position="199"/>
    </location>
</feature>
<reference evidence="4 5" key="1">
    <citation type="submission" date="2017-05" db="EMBL/GenBank/DDBJ databases">
        <title>Draft genome sequence of Elsinoe australis.</title>
        <authorList>
            <person name="Cheng Q."/>
        </authorList>
    </citation>
    <scope>NUCLEOTIDE SEQUENCE [LARGE SCALE GENOMIC DNA]</scope>
    <source>
        <strain evidence="4 5">NL1</strain>
    </source>
</reference>
<feature type="transmembrane region" description="Helical" evidence="2">
    <location>
        <begin position="211"/>
        <end position="233"/>
    </location>
</feature>
<feature type="region of interest" description="Disordered" evidence="1">
    <location>
        <begin position="347"/>
        <end position="372"/>
    </location>
</feature>
<evidence type="ECO:0000313" key="4">
    <source>
        <dbReference type="EMBL" id="PSK55251.1"/>
    </source>
</evidence>
<protein>
    <recommendedName>
        <fullName evidence="3">Rhodopsin domain-containing protein</fullName>
    </recommendedName>
</protein>
<feature type="region of interest" description="Disordered" evidence="1">
    <location>
        <begin position="288"/>
        <end position="310"/>
    </location>
</feature>
<dbReference type="OrthoDB" id="3918601at2759"/>
<evidence type="ECO:0000313" key="5">
    <source>
        <dbReference type="Proteomes" id="UP000243723"/>
    </source>
</evidence>
<accession>A0A2P8A462</accession>
<comment type="caution">
    <text evidence="4">The sequence shown here is derived from an EMBL/GenBank/DDBJ whole genome shotgun (WGS) entry which is preliminary data.</text>
</comment>
<feature type="compositionally biased region" description="Low complexity" evidence="1">
    <location>
        <begin position="408"/>
        <end position="419"/>
    </location>
</feature>
<gene>
    <name evidence="4" type="ORF">B9Z65_2640</name>
</gene>
<evidence type="ECO:0000256" key="2">
    <source>
        <dbReference type="SAM" id="Phobius"/>
    </source>
</evidence>
<feature type="domain" description="Rhodopsin" evidence="3">
    <location>
        <begin position="40"/>
        <end position="273"/>
    </location>
</feature>
<dbReference type="PANTHER" id="PTHR39614:SF2">
    <property type="entry name" value="INTEGRAL MEMBRANE PROTEIN"/>
    <property type="match status" value="1"/>
</dbReference>
<proteinExistence type="predicted"/>
<keyword evidence="2" id="KW-1133">Transmembrane helix</keyword>
<feature type="region of interest" description="Disordered" evidence="1">
    <location>
        <begin position="565"/>
        <end position="666"/>
    </location>
</feature>
<keyword evidence="2" id="KW-0472">Membrane</keyword>
<feature type="region of interest" description="Disordered" evidence="1">
    <location>
        <begin position="387"/>
        <end position="530"/>
    </location>
</feature>
<dbReference type="AlphaFoldDB" id="A0A2P8A462"/>
<evidence type="ECO:0000256" key="1">
    <source>
        <dbReference type="SAM" id="MobiDB-lite"/>
    </source>
</evidence>
<feature type="transmembrane region" description="Helical" evidence="2">
    <location>
        <begin position="101"/>
        <end position="122"/>
    </location>
</feature>
<feature type="transmembrane region" description="Helical" evidence="2">
    <location>
        <begin position="129"/>
        <end position="153"/>
    </location>
</feature>
<dbReference type="InterPro" id="IPR049326">
    <property type="entry name" value="Rhodopsin_dom_fungi"/>
</dbReference>
<feature type="transmembrane region" description="Helical" evidence="2">
    <location>
        <begin position="53"/>
        <end position="73"/>
    </location>
</feature>
<dbReference type="STRING" id="40998.A0A2P8A462"/>
<feature type="compositionally biased region" description="Basic and acidic residues" evidence="1">
    <location>
        <begin position="594"/>
        <end position="609"/>
    </location>
</feature>
<feature type="compositionally biased region" description="Basic and acidic residues" evidence="1">
    <location>
        <begin position="698"/>
        <end position="710"/>
    </location>
</feature>
<keyword evidence="5" id="KW-1185">Reference proteome</keyword>
<evidence type="ECO:0000259" key="3">
    <source>
        <dbReference type="Pfam" id="PF20684"/>
    </source>
</evidence>
<feature type="transmembrane region" description="Helical" evidence="2">
    <location>
        <begin position="20"/>
        <end position="41"/>
    </location>
</feature>
<dbReference type="EMBL" id="NHZQ01000067">
    <property type="protein sequence ID" value="PSK55251.1"/>
    <property type="molecule type" value="Genomic_DNA"/>
</dbReference>
<dbReference type="PANTHER" id="PTHR39614">
    <property type="entry name" value="INTEGRAL MEMBRANE PROTEIN"/>
    <property type="match status" value="1"/>
</dbReference>